<sequence>MSLKPTEDVPPAENPAREHPLASATTSGTASPVISDPPGTPLNESEDADNALHDNEDTFYQLMSIHIDQPIGSMSISPANRDVALGSRTGLYIVDLQNPYDPPRFLPHASAWEVSDVQWNPFPARSEWVCSTSNQQAVVYNLSLSPALSASPIEHALYGHRRAVTDINWSPGSPEVLATSAMDGWVMAWDLRTGYGSTGRGRKPIWRVSTWDSPATQVKFNRHEAHMIASAHGNVVHIWDDRMGATPVETVGGHSARIYGIDWCRKDPKQLVTCSLDSSFKSWRIDSLAEPLRSVTTSSPIWRARWLPFGDGILTLPQRSDHALSIWSVKSIDDALRQGEQPEACARFEGAREGVKEFVWRTRGGEDPESDDREFQLVTWAKDRRLRLWPISEALTKDVGHVKGSRIEVPMTRRGGPDISYRSFGEAPAPVGPSLDGTATVQATSPNLASGSLLSNVLASPPAPSLLTSSILNANLPNTSANKEHFVPHPITSAIRAESATMTTAKVTTRRQKEHDRLAWMEGVKVLRAPEEIDEPETEPVGQSERPDSVVAPTQPQTRASSVVRGGADTDTATAREGEDTERAESIMSRESLQTGTAVGKNAEYATLGEEVTSVVRRFPRVNFEKIHVAGRSCTVSLYSPLFIRATFNFPRSYPATAPPTIELERSVDLTLKQRASILQGVRRLMALRAERGAPSFEQALRFLSGDRSVEHIEEEEEDDDAEDGLQGLGPMSLGADILRNNINVPPPRRGGACFGPSGQLLVFFPTDVSVEVDDDDFTDSPAEEADSGRRSFPLRVSDAFGSIAESPDQGGEYQETDEALQLSTLGGIRRAQSRDQSRRRRPTTPAAASAFSTIVKIKDVSHLTLVHPDRNRSSLTKPLLDIARESAVGAIEANDLLLAKIWTTILACFESGVGDQKSGSAAPLEALTAENILQEALKFLASLRDVQTLGIVACMLEMCTRDVEENIRVHQAVRASEDYFSQRHRPIDPINVVEGGSGERTPLPTTASLVRRRSDPSRSPRPSWANLTGLFNSGMLSLRSTSPASPPPAPSNRLVPRAPPPSGNNSPSTPSPRPPKSPLRTSTTASTTPVNHAHSQHRPGVTFGGTSVAVLPPKLSTDGDPSSRPAAARKHVQIALVETPHYPTCWWLSPRAQADLEMIRLAYAELLYRWGMNLERAQVLKLCRSATGDERSRHGLAATLLKEANGLGVETGIGLTQSCASCRHLGHLDCLASWFSSNDACPTGCGCNCVGDGGTSGLFPLAPSRFGQSIAPPAASAPTVRSRPTRVITPSWAAASRKS</sequence>
<evidence type="ECO:0000256" key="2">
    <source>
        <dbReference type="ARBA" id="ARBA00022737"/>
    </source>
</evidence>
<feature type="compositionally biased region" description="Polar residues" evidence="5">
    <location>
        <begin position="23"/>
        <end position="32"/>
    </location>
</feature>
<dbReference type="OrthoDB" id="311712at2759"/>
<feature type="compositionally biased region" description="Polar residues" evidence="5">
    <location>
        <begin position="1026"/>
        <end position="1042"/>
    </location>
</feature>
<dbReference type="Pfam" id="PF00400">
    <property type="entry name" value="WD40"/>
    <property type="match status" value="2"/>
</dbReference>
<feature type="region of interest" description="Disordered" evidence="5">
    <location>
        <begin position="529"/>
        <end position="595"/>
    </location>
</feature>
<dbReference type="Gene3D" id="2.130.10.10">
    <property type="entry name" value="YVTN repeat-like/Quinoprotein amine dehydrogenase"/>
    <property type="match status" value="1"/>
</dbReference>
<dbReference type="GO" id="GO:0034198">
    <property type="term" value="P:cellular response to amino acid starvation"/>
    <property type="evidence" value="ECO:0007669"/>
    <property type="project" value="TreeGrafter"/>
</dbReference>
<dbReference type="InterPro" id="IPR015943">
    <property type="entry name" value="WD40/YVTN_repeat-like_dom_sf"/>
</dbReference>
<feature type="region of interest" description="Disordered" evidence="5">
    <location>
        <begin position="1"/>
        <end position="49"/>
    </location>
</feature>
<dbReference type="InterPro" id="IPR006575">
    <property type="entry name" value="RWD_dom"/>
</dbReference>
<dbReference type="GO" id="GO:0035859">
    <property type="term" value="C:Seh1-associated complex"/>
    <property type="evidence" value="ECO:0007669"/>
    <property type="project" value="TreeGrafter"/>
</dbReference>
<dbReference type="InterPro" id="IPR019775">
    <property type="entry name" value="WD40_repeat_CS"/>
</dbReference>
<evidence type="ECO:0000313" key="7">
    <source>
        <dbReference type="EMBL" id="KAG0658510.1"/>
    </source>
</evidence>
<dbReference type="GO" id="GO:1904263">
    <property type="term" value="P:positive regulation of TORC1 signaling"/>
    <property type="evidence" value="ECO:0007669"/>
    <property type="project" value="TreeGrafter"/>
</dbReference>
<dbReference type="EMBL" id="PUHQ01000065">
    <property type="protein sequence ID" value="KAG0658510.1"/>
    <property type="molecule type" value="Genomic_DNA"/>
</dbReference>
<dbReference type="PANTHER" id="PTHR46170:SF1">
    <property type="entry name" value="GATOR COMPLEX PROTEIN WDR59"/>
    <property type="match status" value="1"/>
</dbReference>
<organism evidence="7 8">
    <name type="scientific">Rhodotorula mucilaginosa</name>
    <name type="common">Yeast</name>
    <name type="synonym">Rhodotorula rubra</name>
    <dbReference type="NCBI Taxonomy" id="5537"/>
    <lineage>
        <taxon>Eukaryota</taxon>
        <taxon>Fungi</taxon>
        <taxon>Dikarya</taxon>
        <taxon>Basidiomycota</taxon>
        <taxon>Pucciniomycotina</taxon>
        <taxon>Microbotryomycetes</taxon>
        <taxon>Sporidiobolales</taxon>
        <taxon>Sporidiobolaceae</taxon>
        <taxon>Rhodotorula</taxon>
    </lineage>
</organism>
<keyword evidence="8" id="KW-1185">Reference proteome</keyword>
<reference evidence="7 8" key="1">
    <citation type="submission" date="2020-11" db="EMBL/GenBank/DDBJ databases">
        <title>Kefir isolates.</title>
        <authorList>
            <person name="Marcisauskas S."/>
            <person name="Kim Y."/>
            <person name="Blasche S."/>
        </authorList>
    </citation>
    <scope>NUCLEOTIDE SEQUENCE [LARGE SCALE GENOMIC DNA]</scope>
    <source>
        <strain evidence="7 8">KR</strain>
    </source>
</reference>
<dbReference type="InterPro" id="IPR001680">
    <property type="entry name" value="WD40_rpt"/>
</dbReference>
<dbReference type="GO" id="GO:0035591">
    <property type="term" value="F:signaling adaptor activity"/>
    <property type="evidence" value="ECO:0007669"/>
    <property type="project" value="TreeGrafter"/>
</dbReference>
<feature type="region of interest" description="Disordered" evidence="5">
    <location>
        <begin position="991"/>
        <end position="1128"/>
    </location>
</feature>
<proteinExistence type="inferred from homology"/>
<name>A0A9P7B4S2_RHOMI</name>
<dbReference type="PROSITE" id="PS00678">
    <property type="entry name" value="WD_REPEATS_1"/>
    <property type="match status" value="1"/>
</dbReference>
<feature type="repeat" description="WD" evidence="4">
    <location>
        <begin position="157"/>
        <end position="194"/>
    </location>
</feature>
<keyword evidence="1 4" id="KW-0853">WD repeat</keyword>
<dbReference type="PROSITE" id="PS50294">
    <property type="entry name" value="WD_REPEATS_REGION"/>
    <property type="match status" value="1"/>
</dbReference>
<dbReference type="InterPro" id="IPR049567">
    <property type="entry name" value="WDR59-like"/>
</dbReference>
<dbReference type="SMART" id="SM00320">
    <property type="entry name" value="WD40"/>
    <property type="match status" value="6"/>
</dbReference>
<evidence type="ECO:0000313" key="8">
    <source>
        <dbReference type="Proteomes" id="UP000777482"/>
    </source>
</evidence>
<feature type="region of interest" description="Disordered" evidence="5">
    <location>
        <begin position="828"/>
        <end position="848"/>
    </location>
</feature>
<comment type="caution">
    <text evidence="7">The sequence shown here is derived from an EMBL/GenBank/DDBJ whole genome shotgun (WGS) entry which is preliminary data.</text>
</comment>
<evidence type="ECO:0000256" key="4">
    <source>
        <dbReference type="PROSITE-ProRule" id="PRU00221"/>
    </source>
</evidence>
<dbReference type="PROSITE" id="PS50082">
    <property type="entry name" value="WD_REPEATS_2"/>
    <property type="match status" value="1"/>
</dbReference>
<dbReference type="Proteomes" id="UP000777482">
    <property type="component" value="Unassembled WGS sequence"/>
</dbReference>
<feature type="compositionally biased region" description="Basic and acidic residues" evidence="5">
    <location>
        <begin position="574"/>
        <end position="585"/>
    </location>
</feature>
<dbReference type="GO" id="GO:0005774">
    <property type="term" value="C:vacuolar membrane"/>
    <property type="evidence" value="ECO:0007669"/>
    <property type="project" value="TreeGrafter"/>
</dbReference>
<dbReference type="Pfam" id="PF17120">
    <property type="entry name" value="zf-RING_16"/>
    <property type="match status" value="1"/>
</dbReference>
<feature type="compositionally biased region" description="Polar residues" evidence="5">
    <location>
        <begin position="552"/>
        <end position="561"/>
    </location>
</feature>
<protein>
    <recommendedName>
        <fullName evidence="6">RWD domain-containing protein</fullName>
    </recommendedName>
</protein>
<evidence type="ECO:0000256" key="5">
    <source>
        <dbReference type="SAM" id="MobiDB-lite"/>
    </source>
</evidence>
<comment type="similarity">
    <text evidence="3">Belongs to the WD repeat WDR59 family.</text>
</comment>
<dbReference type="PANTHER" id="PTHR46170">
    <property type="entry name" value="GATOR COMPLEX PROTEIN WDR59"/>
    <property type="match status" value="1"/>
</dbReference>
<dbReference type="SUPFAM" id="SSF50978">
    <property type="entry name" value="WD40 repeat-like"/>
    <property type="match status" value="1"/>
</dbReference>
<evidence type="ECO:0000256" key="1">
    <source>
        <dbReference type="ARBA" id="ARBA00022574"/>
    </source>
</evidence>
<dbReference type="InterPro" id="IPR036322">
    <property type="entry name" value="WD40_repeat_dom_sf"/>
</dbReference>
<accession>A0A9P7B4S2</accession>
<dbReference type="InterPro" id="IPR049566">
    <property type="entry name" value="WDR59_RTC1-like_RING_Znf"/>
</dbReference>
<evidence type="ECO:0000256" key="3">
    <source>
        <dbReference type="ARBA" id="ARBA00038452"/>
    </source>
</evidence>
<keyword evidence="2" id="KW-0677">Repeat</keyword>
<feature type="domain" description="RWD" evidence="6">
    <location>
        <begin position="610"/>
        <end position="711"/>
    </location>
</feature>
<dbReference type="SMART" id="SM00591">
    <property type="entry name" value="RWD"/>
    <property type="match status" value="1"/>
</dbReference>
<gene>
    <name evidence="7" type="ORF">C6P46_005753</name>
</gene>
<evidence type="ECO:0000259" key="6">
    <source>
        <dbReference type="SMART" id="SM00591"/>
    </source>
</evidence>